<feature type="non-terminal residue" evidence="1">
    <location>
        <position position="1"/>
    </location>
</feature>
<protein>
    <submittedName>
        <fullName evidence="1">Uncharacterized protein</fullName>
    </submittedName>
</protein>
<organism evidence="1">
    <name type="scientific">uncultured Caudovirales phage</name>
    <dbReference type="NCBI Taxonomy" id="2100421"/>
    <lineage>
        <taxon>Viruses</taxon>
        <taxon>Duplodnaviria</taxon>
        <taxon>Heunggongvirae</taxon>
        <taxon>Uroviricota</taxon>
        <taxon>Caudoviricetes</taxon>
        <taxon>Peduoviridae</taxon>
        <taxon>Maltschvirus</taxon>
        <taxon>Maltschvirus maltsch</taxon>
    </lineage>
</organism>
<proteinExistence type="predicted"/>
<gene>
    <name evidence="1" type="ORF">UFOVP805_24</name>
</gene>
<dbReference type="EMBL" id="LR796742">
    <property type="protein sequence ID" value="CAB4163113.1"/>
    <property type="molecule type" value="Genomic_DNA"/>
</dbReference>
<sequence length="119" mass="12949">STQPVRIRFNGEVGGYQNITTYNPGGAISTAVNTSFDPWYFDLKAGVGYGSLCVNIYDYADSTAYKVFDGQVSFYNTSNQDANSYGYGTMREVSAITSIKVYIPSGTFTAGTYTLYGVK</sequence>
<evidence type="ECO:0000313" key="1">
    <source>
        <dbReference type="EMBL" id="CAB4163113.1"/>
    </source>
</evidence>
<reference evidence="1" key="1">
    <citation type="submission" date="2020-04" db="EMBL/GenBank/DDBJ databases">
        <authorList>
            <person name="Chiriac C."/>
            <person name="Salcher M."/>
            <person name="Ghai R."/>
            <person name="Kavagutti S V."/>
        </authorList>
    </citation>
    <scope>NUCLEOTIDE SEQUENCE</scope>
</reference>
<accession>A0A6J5NVS7</accession>
<name>A0A6J5NVS7_9CAUD</name>